<sequence>MRKIKNIVAIATVAVMAFSMAGCKMIEKTPEAIQKTVLAKVGGDKITMADVNSELQADIDYLIETYGEDYENNIDDTLKAKLKSARQSVLEQLVDNKVLITKGTELGYIPSDEELATEIETERQNFVKAYGGEDKLKEALEHYGMSDEKFNSFLENLVKVQKVTEAITKDVTVTDEDIETYYNENIEDYTKKAGANAKHILFKTEEEAKAAKDKINSGEATFDDIYAEYEANATSRTFPLSEDLGYVENEQENFDTDFLAGFKVLKEGEISDPVQSSFGYHIIKVEGVQAEDTVTPLDEVKDTIKSTLESQKKEEVYNSTLEQWKKDLNVKLYEDRL</sequence>
<proteinExistence type="predicted"/>
<dbReference type="RefSeq" id="WP_082425222.1">
    <property type="nucleotide sequence ID" value="NZ_CYZV01000005.1"/>
</dbReference>
<gene>
    <name evidence="9" type="primary">prsA</name>
    <name evidence="9" type="ORF">ERS852470_00575</name>
</gene>
<name>A0A173ZAX7_9CLOT</name>
<dbReference type="AlphaFoldDB" id="A0A173ZAX7"/>
<evidence type="ECO:0000259" key="8">
    <source>
        <dbReference type="PROSITE" id="PS50198"/>
    </source>
</evidence>
<dbReference type="SUPFAM" id="SSF54534">
    <property type="entry name" value="FKBP-like"/>
    <property type="match status" value="1"/>
</dbReference>
<evidence type="ECO:0000313" key="9">
    <source>
        <dbReference type="EMBL" id="CUN72810.1"/>
    </source>
</evidence>
<evidence type="ECO:0000256" key="2">
    <source>
        <dbReference type="ARBA" id="ARBA00013194"/>
    </source>
</evidence>
<dbReference type="Gene3D" id="1.10.4030.10">
    <property type="entry name" value="Porin chaperone SurA, peptide-binding domain"/>
    <property type="match status" value="1"/>
</dbReference>
<dbReference type="SUPFAM" id="SSF109998">
    <property type="entry name" value="Triger factor/SurA peptide-binding domain-like"/>
    <property type="match status" value="1"/>
</dbReference>
<dbReference type="PANTHER" id="PTHR47245:SF1">
    <property type="entry name" value="FOLDASE PROTEIN PRSA"/>
    <property type="match status" value="1"/>
</dbReference>
<dbReference type="Gene3D" id="3.10.50.40">
    <property type="match status" value="1"/>
</dbReference>
<comment type="catalytic activity">
    <reaction evidence="1">
        <text>[protein]-peptidylproline (omega=180) = [protein]-peptidylproline (omega=0)</text>
        <dbReference type="Rhea" id="RHEA:16237"/>
        <dbReference type="Rhea" id="RHEA-COMP:10747"/>
        <dbReference type="Rhea" id="RHEA-COMP:10748"/>
        <dbReference type="ChEBI" id="CHEBI:83833"/>
        <dbReference type="ChEBI" id="CHEBI:83834"/>
        <dbReference type="EC" id="5.2.1.8"/>
    </reaction>
</comment>
<dbReference type="InterPro" id="IPR050245">
    <property type="entry name" value="PrsA_foldase"/>
</dbReference>
<dbReference type="InterPro" id="IPR046357">
    <property type="entry name" value="PPIase_dom_sf"/>
</dbReference>
<protein>
    <recommendedName>
        <fullName evidence="2">peptidylprolyl isomerase</fullName>
        <ecNumber evidence="2">5.2.1.8</ecNumber>
    </recommendedName>
</protein>
<evidence type="ECO:0000256" key="4">
    <source>
        <dbReference type="ARBA" id="ARBA00023110"/>
    </source>
</evidence>
<evidence type="ECO:0000313" key="10">
    <source>
        <dbReference type="Proteomes" id="UP000095558"/>
    </source>
</evidence>
<dbReference type="PROSITE" id="PS50198">
    <property type="entry name" value="PPIC_PPIASE_2"/>
    <property type="match status" value="1"/>
</dbReference>
<evidence type="ECO:0000256" key="3">
    <source>
        <dbReference type="ARBA" id="ARBA00022729"/>
    </source>
</evidence>
<dbReference type="OrthoDB" id="14196at2"/>
<feature type="signal peptide" evidence="7">
    <location>
        <begin position="1"/>
        <end position="21"/>
    </location>
</feature>
<dbReference type="InterPro" id="IPR027304">
    <property type="entry name" value="Trigger_fact/SurA_dom_sf"/>
</dbReference>
<evidence type="ECO:0000256" key="6">
    <source>
        <dbReference type="PROSITE-ProRule" id="PRU00278"/>
    </source>
</evidence>
<keyword evidence="5 6" id="KW-0413">Isomerase</keyword>
<dbReference type="Proteomes" id="UP000095558">
    <property type="component" value="Unassembled WGS sequence"/>
</dbReference>
<dbReference type="EC" id="5.2.1.8" evidence="2"/>
<dbReference type="EMBL" id="CYZV01000005">
    <property type="protein sequence ID" value="CUN72810.1"/>
    <property type="molecule type" value="Genomic_DNA"/>
</dbReference>
<feature type="chain" id="PRO_5038464708" description="peptidylprolyl isomerase" evidence="7">
    <location>
        <begin position="22"/>
        <end position="337"/>
    </location>
</feature>
<dbReference type="GO" id="GO:0003755">
    <property type="term" value="F:peptidyl-prolyl cis-trans isomerase activity"/>
    <property type="evidence" value="ECO:0007669"/>
    <property type="project" value="UniProtKB-KW"/>
</dbReference>
<dbReference type="InterPro" id="IPR000297">
    <property type="entry name" value="PPIase_PpiC"/>
</dbReference>
<evidence type="ECO:0000256" key="1">
    <source>
        <dbReference type="ARBA" id="ARBA00000971"/>
    </source>
</evidence>
<keyword evidence="3 7" id="KW-0732">Signal</keyword>
<feature type="domain" description="PpiC" evidence="8">
    <location>
        <begin position="192"/>
        <end position="287"/>
    </location>
</feature>
<keyword evidence="4 6" id="KW-0697">Rotamase</keyword>
<dbReference type="Pfam" id="PF13624">
    <property type="entry name" value="SurA_N_3"/>
    <property type="match status" value="1"/>
</dbReference>
<dbReference type="NCBIfam" id="NF000809">
    <property type="entry name" value="PRK00059.1"/>
    <property type="match status" value="1"/>
</dbReference>
<accession>A0A173ZAX7</accession>
<organism evidence="9 10">
    <name type="scientific">Clostridium disporicum</name>
    <dbReference type="NCBI Taxonomy" id="84024"/>
    <lineage>
        <taxon>Bacteria</taxon>
        <taxon>Bacillati</taxon>
        <taxon>Bacillota</taxon>
        <taxon>Clostridia</taxon>
        <taxon>Eubacteriales</taxon>
        <taxon>Clostridiaceae</taxon>
        <taxon>Clostridium</taxon>
    </lineage>
</organism>
<dbReference type="Pfam" id="PF13145">
    <property type="entry name" value="Rotamase_2"/>
    <property type="match status" value="1"/>
</dbReference>
<dbReference type="PROSITE" id="PS51257">
    <property type="entry name" value="PROKAR_LIPOPROTEIN"/>
    <property type="match status" value="1"/>
</dbReference>
<evidence type="ECO:0000256" key="7">
    <source>
        <dbReference type="SAM" id="SignalP"/>
    </source>
</evidence>
<dbReference type="PANTHER" id="PTHR47245">
    <property type="entry name" value="PEPTIDYLPROLYL ISOMERASE"/>
    <property type="match status" value="1"/>
</dbReference>
<evidence type="ECO:0000256" key="5">
    <source>
        <dbReference type="ARBA" id="ARBA00023235"/>
    </source>
</evidence>
<reference evidence="9 10" key="1">
    <citation type="submission" date="2015-09" db="EMBL/GenBank/DDBJ databases">
        <authorList>
            <consortium name="Pathogen Informatics"/>
        </authorList>
    </citation>
    <scope>NUCLEOTIDE SEQUENCE [LARGE SCALE GENOMIC DNA]</scope>
    <source>
        <strain evidence="9 10">2789STDY5834855</strain>
    </source>
</reference>